<reference evidence="1" key="1">
    <citation type="journal article" date="2004" name="Appl. Environ. Microbiol.">
        <title>Arthrobacter aurescens TC1 atrazine catabolism genes trzN, atzB, and atzC are linked on a 160-kilobase region and are functional in Escherichia coli.</title>
        <authorList>
            <person name="Sajjaphan K."/>
            <person name="Shapir N."/>
            <person name="Wackett L.P."/>
            <person name="Palmer M."/>
            <person name="Blackmon B."/>
            <person name="Tomkins J."/>
            <person name="Sadowsky M.J."/>
        </authorList>
    </citation>
    <scope>NUCLEOTIDE SEQUENCE</scope>
    <source>
        <strain evidence="1">TC1</strain>
        <plasmid evidence="1">pAA1</plasmid>
    </source>
</reference>
<protein>
    <submittedName>
        <fullName evidence="1">Uncharacterized protein</fullName>
    </submittedName>
</protein>
<organism evidence="1">
    <name type="scientific">Paenarthrobacter aurescens</name>
    <name type="common">Arthrobacter aurescens</name>
    <dbReference type="NCBI Taxonomy" id="43663"/>
    <lineage>
        <taxon>Bacteria</taxon>
        <taxon>Bacillati</taxon>
        <taxon>Actinomycetota</taxon>
        <taxon>Actinomycetes</taxon>
        <taxon>Micrococcales</taxon>
        <taxon>Micrococcaceae</taxon>
        <taxon>Paenarthrobacter</taxon>
    </lineage>
</organism>
<dbReference type="AlphaFoldDB" id="Q6SJZ6"/>
<geneLocation type="plasmid" evidence="1">
    <name>pAA1</name>
</geneLocation>
<name>Q6SJZ6_PAEAU</name>
<accession>Q6SJZ6</accession>
<dbReference type="EMBL" id="AY456696">
    <property type="protein sequence ID" value="AAS20176.1"/>
    <property type="molecule type" value="Genomic_DNA"/>
</dbReference>
<evidence type="ECO:0000313" key="1">
    <source>
        <dbReference type="EMBL" id="AAS20176.1"/>
    </source>
</evidence>
<proteinExistence type="predicted"/>
<sequence>MTWLAARRRRRSRARGACILGDILRDAGECNLHRWAQSGREPGFHKPTLQTLQPCHCRGVRFLPSQVESLDERLNEWAPAGLEVGGLLLTMAGAVFTRTFRGVYDASAGLCVQLQRSLTVG</sequence>
<keyword evidence="1" id="KW-0614">Plasmid</keyword>